<dbReference type="GO" id="GO:0016491">
    <property type="term" value="F:oxidoreductase activity"/>
    <property type="evidence" value="ECO:0007669"/>
    <property type="project" value="UniProtKB-KW"/>
</dbReference>
<dbReference type="SUPFAM" id="SSF48179">
    <property type="entry name" value="6-phosphogluconate dehydrogenase C-terminal domain-like"/>
    <property type="match status" value="1"/>
</dbReference>
<dbReference type="PIRSF" id="PIRSF000103">
    <property type="entry name" value="HIBADH"/>
    <property type="match status" value="1"/>
</dbReference>
<dbReference type="InterPro" id="IPR006115">
    <property type="entry name" value="6PGDH_NADP-bd"/>
</dbReference>
<comment type="caution">
    <text evidence="7">The sequence shown here is derived from an EMBL/GenBank/DDBJ whole genome shotgun (WGS) entry which is preliminary data.</text>
</comment>
<organism evidence="7 8">
    <name type="scientific">Paenibacillus crassostreae</name>
    <dbReference type="NCBI Taxonomy" id="1763538"/>
    <lineage>
        <taxon>Bacteria</taxon>
        <taxon>Bacillati</taxon>
        <taxon>Bacillota</taxon>
        <taxon>Bacilli</taxon>
        <taxon>Bacillales</taxon>
        <taxon>Paenibacillaceae</taxon>
        <taxon>Paenibacillus</taxon>
    </lineage>
</organism>
<dbReference type="InterPro" id="IPR008927">
    <property type="entry name" value="6-PGluconate_DH-like_C_sf"/>
</dbReference>
<dbReference type="InterPro" id="IPR013328">
    <property type="entry name" value="6PGD_dom2"/>
</dbReference>
<feature type="domain" description="6-phosphogluconate dehydrogenase NADP-binding" evidence="5">
    <location>
        <begin position="3"/>
        <end position="162"/>
    </location>
</feature>
<dbReference type="KEGG" id="pcx:LPB68_08025"/>
<evidence type="ECO:0000313" key="7">
    <source>
        <dbReference type="EMBL" id="OAB77639.1"/>
    </source>
</evidence>
<comment type="similarity">
    <text evidence="1">Belongs to the HIBADH-related family.</text>
</comment>
<evidence type="ECO:0000259" key="5">
    <source>
        <dbReference type="Pfam" id="PF03446"/>
    </source>
</evidence>
<dbReference type="OrthoDB" id="9786703at2"/>
<dbReference type="STRING" id="1763538.LPB68_08025"/>
<name>A0A167GJS8_9BACL</name>
<dbReference type="GO" id="GO:0050661">
    <property type="term" value="F:NADP binding"/>
    <property type="evidence" value="ECO:0007669"/>
    <property type="project" value="InterPro"/>
</dbReference>
<dbReference type="GO" id="GO:0051287">
    <property type="term" value="F:NAD binding"/>
    <property type="evidence" value="ECO:0007669"/>
    <property type="project" value="InterPro"/>
</dbReference>
<gene>
    <name evidence="7" type="ORF">PNBC_01105</name>
</gene>
<keyword evidence="3" id="KW-0520">NAD</keyword>
<dbReference type="GO" id="GO:0016054">
    <property type="term" value="P:organic acid catabolic process"/>
    <property type="evidence" value="ECO:0007669"/>
    <property type="project" value="UniProtKB-ARBA"/>
</dbReference>
<feature type="domain" description="3-hydroxyisobutyrate dehydrogenase-like NAD-binding" evidence="6">
    <location>
        <begin position="165"/>
        <end position="285"/>
    </location>
</feature>
<keyword evidence="8" id="KW-1185">Reference proteome</keyword>
<dbReference type="AlphaFoldDB" id="A0A167GJS8"/>
<dbReference type="Gene3D" id="1.10.1040.10">
    <property type="entry name" value="N-(1-d-carboxylethyl)-l-norvaline Dehydrogenase, domain 2"/>
    <property type="match status" value="1"/>
</dbReference>
<keyword evidence="2" id="KW-0560">Oxidoreductase</keyword>
<dbReference type="InterPro" id="IPR029154">
    <property type="entry name" value="HIBADH-like_NADP-bd"/>
</dbReference>
<protein>
    <submittedName>
        <fullName evidence="7">3-hydroxyisobutyrate dehydrogenase</fullName>
    </submittedName>
</protein>
<evidence type="ECO:0000256" key="3">
    <source>
        <dbReference type="ARBA" id="ARBA00023027"/>
    </source>
</evidence>
<dbReference type="RefSeq" id="WP_068654406.1">
    <property type="nucleotide sequence ID" value="NZ_CP017770.1"/>
</dbReference>
<sequence>MKKIGFIGLGTMGEPMAINLLHAGFDVTVYNRTASKCTPLQKKGAQIALTPGMASDSKDVIMTMVSNDNSIHDVYYGPNGILESLQPGSIVIDSSTISPELVKKVAFDVEQRGCYFLDAPVTGSKPGAISGTLVFMVGGSADVIEANRDIFDSLGKTLIHMGENGSGAVAKLAHNAMVGIHNVALAEGFAIAVKSGVPAEKFLQLVQNGSAGSKQAELKGRKIIENDFSNQFSLALMLKDLKLASSLSDNTGVPSPMLGLAKSMFQSGYTQGYGEEDLSAVVKCYETWIGQKIGGQTEES</sequence>
<accession>A0A167GJS8</accession>
<dbReference type="PANTHER" id="PTHR43060:SF15">
    <property type="entry name" value="3-HYDROXYISOBUTYRATE DEHYDROGENASE-LIKE 1, MITOCHONDRIAL-RELATED"/>
    <property type="match status" value="1"/>
</dbReference>
<evidence type="ECO:0000256" key="4">
    <source>
        <dbReference type="PIRSR" id="PIRSR000103-1"/>
    </source>
</evidence>
<evidence type="ECO:0000313" key="8">
    <source>
        <dbReference type="Proteomes" id="UP000077134"/>
    </source>
</evidence>
<dbReference type="Pfam" id="PF14833">
    <property type="entry name" value="NAD_binding_11"/>
    <property type="match status" value="1"/>
</dbReference>
<dbReference type="Gene3D" id="3.40.50.720">
    <property type="entry name" value="NAD(P)-binding Rossmann-like Domain"/>
    <property type="match status" value="1"/>
</dbReference>
<dbReference type="Proteomes" id="UP000077134">
    <property type="component" value="Unassembled WGS sequence"/>
</dbReference>
<dbReference type="SUPFAM" id="SSF51735">
    <property type="entry name" value="NAD(P)-binding Rossmann-fold domains"/>
    <property type="match status" value="1"/>
</dbReference>
<evidence type="ECO:0000256" key="2">
    <source>
        <dbReference type="ARBA" id="ARBA00023002"/>
    </source>
</evidence>
<dbReference type="InterPro" id="IPR036291">
    <property type="entry name" value="NAD(P)-bd_dom_sf"/>
</dbReference>
<dbReference type="EMBL" id="LSFN01000002">
    <property type="protein sequence ID" value="OAB77639.1"/>
    <property type="molecule type" value="Genomic_DNA"/>
</dbReference>
<dbReference type="PANTHER" id="PTHR43060">
    <property type="entry name" value="3-HYDROXYISOBUTYRATE DEHYDROGENASE-LIKE 1, MITOCHONDRIAL-RELATED"/>
    <property type="match status" value="1"/>
</dbReference>
<dbReference type="InterPro" id="IPR002204">
    <property type="entry name" value="3-OH-isobutyrate_DH-rel_CS"/>
</dbReference>
<reference evidence="7 8" key="1">
    <citation type="submission" date="2016-02" db="EMBL/GenBank/DDBJ databases">
        <title>Paenibacillus sp. LPB0068, isolated from Crassostrea gigas.</title>
        <authorList>
            <person name="Shin S.-K."/>
            <person name="Yi H."/>
        </authorList>
    </citation>
    <scope>NUCLEOTIDE SEQUENCE [LARGE SCALE GENOMIC DNA]</scope>
    <source>
        <strain evidence="7 8">LPB0068</strain>
    </source>
</reference>
<dbReference type="Pfam" id="PF03446">
    <property type="entry name" value="NAD_binding_2"/>
    <property type="match status" value="1"/>
</dbReference>
<evidence type="ECO:0000256" key="1">
    <source>
        <dbReference type="ARBA" id="ARBA00009080"/>
    </source>
</evidence>
<dbReference type="PROSITE" id="PS00895">
    <property type="entry name" value="3_HYDROXYISOBUT_DH"/>
    <property type="match status" value="1"/>
</dbReference>
<feature type="active site" evidence="4">
    <location>
        <position position="171"/>
    </location>
</feature>
<dbReference type="InterPro" id="IPR015815">
    <property type="entry name" value="HIBADH-related"/>
</dbReference>
<proteinExistence type="inferred from homology"/>
<evidence type="ECO:0000259" key="6">
    <source>
        <dbReference type="Pfam" id="PF14833"/>
    </source>
</evidence>